<reference evidence="1 2" key="1">
    <citation type="submission" date="2024-04" db="EMBL/GenBank/DDBJ databases">
        <title>Tritrichomonas musculus Genome.</title>
        <authorList>
            <person name="Alves-Ferreira E."/>
            <person name="Grigg M."/>
            <person name="Lorenzi H."/>
            <person name="Galac M."/>
        </authorList>
    </citation>
    <scope>NUCLEOTIDE SEQUENCE [LARGE SCALE GENOMIC DNA]</scope>
    <source>
        <strain evidence="1 2">EAF2021</strain>
    </source>
</reference>
<protein>
    <submittedName>
        <fullName evidence="1">Uncharacterized protein</fullName>
    </submittedName>
</protein>
<organism evidence="1 2">
    <name type="scientific">Tritrichomonas musculus</name>
    <dbReference type="NCBI Taxonomy" id="1915356"/>
    <lineage>
        <taxon>Eukaryota</taxon>
        <taxon>Metamonada</taxon>
        <taxon>Parabasalia</taxon>
        <taxon>Tritrichomonadida</taxon>
        <taxon>Tritrichomonadidae</taxon>
        <taxon>Tritrichomonas</taxon>
    </lineage>
</organism>
<evidence type="ECO:0000313" key="2">
    <source>
        <dbReference type="Proteomes" id="UP001470230"/>
    </source>
</evidence>
<accession>A0ABR2GSK8</accession>
<dbReference type="Proteomes" id="UP001470230">
    <property type="component" value="Unassembled WGS sequence"/>
</dbReference>
<sequence length="134" mass="14987">MHKSKVGSSAFVENEQTEPLLYPPNQNVNVPEGYVSVRFACLTSEKASCCSSDDTLYLHQHQIVLPETATVDQFLTIATRMVDSSERFTSCRVNGVFRLRPNDPIGPTIKSYRYFESPVLRLGVPAKESCCLLI</sequence>
<comment type="caution">
    <text evidence="1">The sequence shown here is derived from an EMBL/GenBank/DDBJ whole genome shotgun (WGS) entry which is preliminary data.</text>
</comment>
<name>A0ABR2GSK8_9EUKA</name>
<proteinExistence type="predicted"/>
<evidence type="ECO:0000313" key="1">
    <source>
        <dbReference type="EMBL" id="KAK8836646.1"/>
    </source>
</evidence>
<keyword evidence="2" id="KW-1185">Reference proteome</keyword>
<dbReference type="EMBL" id="JAPFFF010000064">
    <property type="protein sequence ID" value="KAK8836646.1"/>
    <property type="molecule type" value="Genomic_DNA"/>
</dbReference>
<gene>
    <name evidence="1" type="ORF">M9Y10_037582</name>
</gene>